<dbReference type="Pfam" id="PF07727">
    <property type="entry name" value="RVT_2"/>
    <property type="match status" value="1"/>
</dbReference>
<proteinExistence type="predicted"/>
<dbReference type="OMA" id="WGKLNYL"/>
<dbReference type="Gramene" id="C.cajan_46449.t">
    <property type="protein sequence ID" value="C.cajan_46449.t.cds1"/>
    <property type="gene ID" value="C.cajan_46449"/>
</dbReference>
<feature type="domain" description="Reverse transcriptase Ty1/copia-type" evidence="1">
    <location>
        <begin position="4"/>
        <end position="81"/>
    </location>
</feature>
<dbReference type="SUPFAM" id="SSF56672">
    <property type="entry name" value="DNA/RNA polymerases"/>
    <property type="match status" value="1"/>
</dbReference>
<dbReference type="InterPro" id="IPR013103">
    <property type="entry name" value="RVT_2"/>
</dbReference>
<dbReference type="AlphaFoldDB" id="A0A151QSN1"/>
<accession>A0A151QSN1</accession>
<gene>
    <name evidence="2" type="ORF">KK1_045835</name>
</gene>
<dbReference type="InterPro" id="IPR043502">
    <property type="entry name" value="DNA/RNA_pol_sf"/>
</dbReference>
<keyword evidence="3" id="KW-1185">Reference proteome</keyword>
<dbReference type="Proteomes" id="UP000075243">
    <property type="component" value="Unassembled WGS sequence"/>
</dbReference>
<sequence length="85" mass="9479">MALLVYVDDVVLTGNNISEIQQITQLLDVTFKIKDLGDLKYFLGLEVARNKSGIHLSQCKYTLDILFDCGMLASCLVTTPMDYST</sequence>
<dbReference type="EMBL" id="KQ484922">
    <property type="protein sequence ID" value="KYP33319.1"/>
    <property type="molecule type" value="Genomic_DNA"/>
</dbReference>
<evidence type="ECO:0000313" key="3">
    <source>
        <dbReference type="Proteomes" id="UP000075243"/>
    </source>
</evidence>
<protein>
    <recommendedName>
        <fullName evidence="1">Reverse transcriptase Ty1/copia-type domain-containing protein</fullName>
    </recommendedName>
</protein>
<name>A0A151QSN1_CAJCA</name>
<reference evidence="2" key="1">
    <citation type="journal article" date="2012" name="Nat. Biotechnol.">
        <title>Draft genome sequence of pigeonpea (Cajanus cajan), an orphan legume crop of resource-poor farmers.</title>
        <authorList>
            <person name="Varshney R.K."/>
            <person name="Chen W."/>
            <person name="Li Y."/>
            <person name="Bharti A.K."/>
            <person name="Saxena R.K."/>
            <person name="Schlueter J.A."/>
            <person name="Donoghue M.T."/>
            <person name="Azam S."/>
            <person name="Fan G."/>
            <person name="Whaley A.M."/>
            <person name="Farmer A.D."/>
            <person name="Sheridan J."/>
            <person name="Iwata A."/>
            <person name="Tuteja R."/>
            <person name="Penmetsa R.V."/>
            <person name="Wu W."/>
            <person name="Upadhyaya H.D."/>
            <person name="Yang S.P."/>
            <person name="Shah T."/>
            <person name="Saxena K.B."/>
            <person name="Michael T."/>
            <person name="McCombie W.R."/>
            <person name="Yang B."/>
            <person name="Zhang G."/>
            <person name="Yang H."/>
            <person name="Wang J."/>
            <person name="Spillane C."/>
            <person name="Cook D.R."/>
            <person name="May G.D."/>
            <person name="Xu X."/>
            <person name="Jackson S.A."/>
        </authorList>
    </citation>
    <scope>NUCLEOTIDE SEQUENCE [LARGE SCALE GENOMIC DNA]</scope>
</reference>
<evidence type="ECO:0000259" key="1">
    <source>
        <dbReference type="Pfam" id="PF07727"/>
    </source>
</evidence>
<evidence type="ECO:0000313" key="2">
    <source>
        <dbReference type="EMBL" id="KYP33319.1"/>
    </source>
</evidence>
<organism evidence="2 3">
    <name type="scientific">Cajanus cajan</name>
    <name type="common">Pigeon pea</name>
    <name type="synonym">Cajanus indicus</name>
    <dbReference type="NCBI Taxonomy" id="3821"/>
    <lineage>
        <taxon>Eukaryota</taxon>
        <taxon>Viridiplantae</taxon>
        <taxon>Streptophyta</taxon>
        <taxon>Embryophyta</taxon>
        <taxon>Tracheophyta</taxon>
        <taxon>Spermatophyta</taxon>
        <taxon>Magnoliopsida</taxon>
        <taxon>eudicotyledons</taxon>
        <taxon>Gunneridae</taxon>
        <taxon>Pentapetalae</taxon>
        <taxon>rosids</taxon>
        <taxon>fabids</taxon>
        <taxon>Fabales</taxon>
        <taxon>Fabaceae</taxon>
        <taxon>Papilionoideae</taxon>
        <taxon>50 kb inversion clade</taxon>
        <taxon>NPAAA clade</taxon>
        <taxon>indigoferoid/millettioid clade</taxon>
        <taxon>Phaseoleae</taxon>
        <taxon>Cajanus</taxon>
    </lineage>
</organism>